<evidence type="ECO:0008006" key="4">
    <source>
        <dbReference type="Google" id="ProtNLM"/>
    </source>
</evidence>
<dbReference type="Pfam" id="PF08894">
    <property type="entry name" value="DUF1838"/>
    <property type="match status" value="1"/>
</dbReference>
<evidence type="ECO:0000313" key="3">
    <source>
        <dbReference type="Proteomes" id="UP000190037"/>
    </source>
</evidence>
<keyword evidence="3" id="KW-1185">Reference proteome</keyword>
<accession>A0A1T3NS76</accession>
<feature type="signal peptide" evidence="1">
    <location>
        <begin position="1"/>
        <end position="32"/>
    </location>
</feature>
<evidence type="ECO:0000256" key="1">
    <source>
        <dbReference type="SAM" id="SignalP"/>
    </source>
</evidence>
<dbReference type="OrthoDB" id="3805175at2"/>
<comment type="caution">
    <text evidence="2">The sequence shown here is derived from an EMBL/GenBank/DDBJ whole genome shotgun (WGS) entry which is preliminary data.</text>
</comment>
<evidence type="ECO:0000313" key="2">
    <source>
        <dbReference type="EMBL" id="OPC79646.1"/>
    </source>
</evidence>
<gene>
    <name evidence="2" type="ORF">B4N89_00615</name>
</gene>
<dbReference type="InterPro" id="IPR014990">
    <property type="entry name" value="DUF1838"/>
</dbReference>
<dbReference type="STRING" id="159449.B4N89_00615"/>
<reference evidence="2 3" key="1">
    <citation type="submission" date="2017-03" db="EMBL/GenBank/DDBJ databases">
        <title>Draft genome sequence of Streptomyces scabrisporus NF3, endophyte isolated from Amphipterygium adstringens.</title>
        <authorList>
            <person name="Vazquez M."/>
            <person name="Ceapa C.D."/>
            <person name="Rodriguez Luna D."/>
            <person name="Sanchez Esquivel S."/>
        </authorList>
    </citation>
    <scope>NUCLEOTIDE SEQUENCE [LARGE SCALE GENOMIC DNA]</scope>
    <source>
        <strain evidence="2 3">NF3</strain>
    </source>
</reference>
<protein>
    <recommendedName>
        <fullName evidence="4">DUF1838 domain-containing protein</fullName>
    </recommendedName>
</protein>
<organism evidence="2 3">
    <name type="scientific">Embleya scabrispora</name>
    <dbReference type="NCBI Taxonomy" id="159449"/>
    <lineage>
        <taxon>Bacteria</taxon>
        <taxon>Bacillati</taxon>
        <taxon>Actinomycetota</taxon>
        <taxon>Actinomycetes</taxon>
        <taxon>Kitasatosporales</taxon>
        <taxon>Streptomycetaceae</taxon>
        <taxon>Embleya</taxon>
    </lineage>
</organism>
<feature type="chain" id="PRO_5012684809" description="DUF1838 domain-containing protein" evidence="1">
    <location>
        <begin position="33"/>
        <end position="346"/>
    </location>
</feature>
<dbReference type="AlphaFoldDB" id="A0A1T3NS76"/>
<proteinExistence type="predicted"/>
<sequence>MARKPRSTVRAALAASVATLAVAATLSGSAQAHPAPAPTDPGSLFASLSDPNARLFLQTLGRPDGRDMVFRISGSVLDQVSGNAYGAALPHGAKLFGFEGYNIRRLYRQPGTDDVYQLSREIVFYTDPVTGKRLTEWTNPLDGRTRPLPPVNNEHVNGHYRIKGGKLYSVLGTAEVPLDTAVVPKTIHDQLVWTTDAAPLYDLRTRYRIPETFGLVDNTYASWELFDFYVDRDEARARDNARQVPKGAMEVTNSWTRNGPYIPAMCIAETGSPGNLVYHARSWSLDSFDALEPWLKDIVRAEYPLYRHAPDAVDPAPNDTTWTSFYRQELAPKNVTWKQWCDNGGR</sequence>
<keyword evidence="1" id="KW-0732">Signal</keyword>
<dbReference type="Proteomes" id="UP000190037">
    <property type="component" value="Unassembled WGS sequence"/>
</dbReference>
<dbReference type="RefSeq" id="WP_078973910.1">
    <property type="nucleotide sequence ID" value="NZ_MWQN01000001.1"/>
</dbReference>
<name>A0A1T3NS76_9ACTN</name>
<dbReference type="EMBL" id="MWQN01000001">
    <property type="protein sequence ID" value="OPC79646.1"/>
    <property type="molecule type" value="Genomic_DNA"/>
</dbReference>